<dbReference type="InterPro" id="IPR000585">
    <property type="entry name" value="Hemopexin-like_dom"/>
</dbReference>
<dbReference type="EMBL" id="JBCEZU010000045">
    <property type="protein sequence ID" value="KAK9536045.1"/>
    <property type="molecule type" value="Genomic_DNA"/>
</dbReference>
<evidence type="ECO:0000256" key="1">
    <source>
        <dbReference type="ARBA" id="ARBA00001913"/>
    </source>
</evidence>
<reference evidence="17 18" key="1">
    <citation type="journal article" date="2024" name="Genome Biol. Evol.">
        <title>Chromosome-level genome assembly of the viviparous eelpout Zoarces viviparus.</title>
        <authorList>
            <person name="Fuhrmann N."/>
            <person name="Brasseur M.V."/>
            <person name="Bakowski C.E."/>
            <person name="Podsiadlowski L."/>
            <person name="Prost S."/>
            <person name="Krehenwinkel H."/>
            <person name="Mayer C."/>
        </authorList>
    </citation>
    <scope>NUCLEOTIDE SEQUENCE [LARGE SCALE GENOMIC DNA]</scope>
    <source>
        <strain evidence="17">NO-MEL_2022_Ind0_liver</strain>
    </source>
</reference>
<evidence type="ECO:0000259" key="16">
    <source>
        <dbReference type="Pfam" id="PF01471"/>
    </source>
</evidence>
<comment type="cofactor">
    <cofactor evidence="1">
        <name>Ca(2+)</name>
        <dbReference type="ChEBI" id="CHEBI:29108"/>
    </cofactor>
</comment>
<dbReference type="GO" id="GO:0006508">
    <property type="term" value="P:proteolysis"/>
    <property type="evidence" value="ECO:0007669"/>
    <property type="project" value="UniProtKB-KW"/>
</dbReference>
<evidence type="ECO:0000256" key="13">
    <source>
        <dbReference type="ARBA" id="ARBA00023157"/>
    </source>
</evidence>
<keyword evidence="12" id="KW-0865">Zymogen</keyword>
<accession>A0AAW1FMI5</accession>
<feature type="repeat" description="Hemopexin" evidence="14">
    <location>
        <begin position="331"/>
        <end position="367"/>
    </location>
</feature>
<evidence type="ECO:0000256" key="4">
    <source>
        <dbReference type="ARBA" id="ARBA00022670"/>
    </source>
</evidence>
<gene>
    <name evidence="17" type="ORF">VZT92_005863</name>
</gene>
<evidence type="ECO:0000256" key="2">
    <source>
        <dbReference type="ARBA" id="ARBA00001947"/>
    </source>
</evidence>
<dbReference type="CDD" id="cd00094">
    <property type="entry name" value="HX"/>
    <property type="match status" value="1"/>
</dbReference>
<feature type="repeat" description="Hemopexin" evidence="14">
    <location>
        <begin position="235"/>
        <end position="281"/>
    </location>
</feature>
<evidence type="ECO:0000256" key="7">
    <source>
        <dbReference type="ARBA" id="ARBA00022737"/>
    </source>
</evidence>
<keyword evidence="5" id="KW-0479">Metal-binding</keyword>
<name>A0AAW1FMI5_ZOAVI</name>
<evidence type="ECO:0000256" key="3">
    <source>
        <dbReference type="ARBA" id="ARBA00010370"/>
    </source>
</evidence>
<feature type="chain" id="PRO_5043945901" description="Peptidoglycan binding-like domain-containing protein" evidence="15">
    <location>
        <begin position="18"/>
        <end position="385"/>
    </location>
</feature>
<dbReference type="SUPFAM" id="SSF50923">
    <property type="entry name" value="Hemopexin-like domain"/>
    <property type="match status" value="1"/>
</dbReference>
<keyword evidence="4" id="KW-0645">Protease</keyword>
<dbReference type="SMART" id="SM00120">
    <property type="entry name" value="HX"/>
    <property type="match status" value="4"/>
</dbReference>
<evidence type="ECO:0000256" key="10">
    <source>
        <dbReference type="ARBA" id="ARBA00022837"/>
    </source>
</evidence>
<keyword evidence="8" id="KW-0378">Hydrolase</keyword>
<dbReference type="PANTHER" id="PTHR10201:SF291">
    <property type="entry name" value="MATRIX METALLOPROTEINASE 1, ISOFORM C-RELATED"/>
    <property type="match status" value="1"/>
</dbReference>
<organism evidence="17 18">
    <name type="scientific">Zoarces viviparus</name>
    <name type="common">Viviparous eelpout</name>
    <name type="synonym">Blennius viviparus</name>
    <dbReference type="NCBI Taxonomy" id="48416"/>
    <lineage>
        <taxon>Eukaryota</taxon>
        <taxon>Metazoa</taxon>
        <taxon>Chordata</taxon>
        <taxon>Craniata</taxon>
        <taxon>Vertebrata</taxon>
        <taxon>Euteleostomi</taxon>
        <taxon>Actinopterygii</taxon>
        <taxon>Neopterygii</taxon>
        <taxon>Teleostei</taxon>
        <taxon>Neoteleostei</taxon>
        <taxon>Acanthomorphata</taxon>
        <taxon>Eupercaria</taxon>
        <taxon>Perciformes</taxon>
        <taxon>Cottioidei</taxon>
        <taxon>Zoarcales</taxon>
        <taxon>Zoarcidae</taxon>
        <taxon>Zoarcinae</taxon>
        <taxon>Zoarces</taxon>
    </lineage>
</organism>
<evidence type="ECO:0000313" key="17">
    <source>
        <dbReference type="EMBL" id="KAK9536045.1"/>
    </source>
</evidence>
<feature type="repeat" description="Hemopexin" evidence="14">
    <location>
        <begin position="283"/>
        <end position="330"/>
    </location>
</feature>
<keyword evidence="13" id="KW-1015">Disulfide bond</keyword>
<dbReference type="GO" id="GO:0004222">
    <property type="term" value="F:metalloendopeptidase activity"/>
    <property type="evidence" value="ECO:0007669"/>
    <property type="project" value="TreeGrafter"/>
</dbReference>
<protein>
    <recommendedName>
        <fullName evidence="16">Peptidoglycan binding-like domain-containing protein</fullName>
    </recommendedName>
</protein>
<dbReference type="GO" id="GO:0030574">
    <property type="term" value="P:collagen catabolic process"/>
    <property type="evidence" value="ECO:0007669"/>
    <property type="project" value="TreeGrafter"/>
</dbReference>
<dbReference type="InterPro" id="IPR036366">
    <property type="entry name" value="PGBDSf"/>
</dbReference>
<dbReference type="Gene3D" id="2.110.10.10">
    <property type="entry name" value="Hemopexin-like domain"/>
    <property type="match status" value="1"/>
</dbReference>
<dbReference type="GO" id="GO:0030198">
    <property type="term" value="P:extracellular matrix organization"/>
    <property type="evidence" value="ECO:0007669"/>
    <property type="project" value="TreeGrafter"/>
</dbReference>
<dbReference type="Pfam" id="PF00045">
    <property type="entry name" value="Hemopexin"/>
    <property type="match status" value="3"/>
</dbReference>
<evidence type="ECO:0000256" key="12">
    <source>
        <dbReference type="ARBA" id="ARBA00023145"/>
    </source>
</evidence>
<feature type="signal peptide" evidence="15">
    <location>
        <begin position="1"/>
        <end position="17"/>
    </location>
</feature>
<sequence>MKMLWLSLLTLMTPSQTLVTALPLRSSGWPAGHHAGPSEADQEFAEVFISLDMVYRNIFSTSVSDRQRRTADTDVNADWTTGLCDEIQRMQRFFGLPPTGELTKKTLAVMKRPRCGLLDVEPFGETIRWKKSSLSYRVRQAKRVAELMGSHHEEDVACSRKQRATGISSNFASLSSKKPPPRTPDKCDPDLSFDAVTELQQEVLFFKDRFMWRKHPQFDETRITLISSLWPDSAPPNLDAVYQNVERNVNLFFKGHQYWVLRQLRLEEGFPGKISDFGFPPGIKSEDAALYFRNNRYTVFFTGNPCWRYNEQQMAMEGSATLIEQQWPGIPTPIDVFYEGLVHFFKGNIHYKFDPSSKHVVSTTPTNELLECKKSDDGILTERRS</sequence>
<evidence type="ECO:0000256" key="8">
    <source>
        <dbReference type="ARBA" id="ARBA00022801"/>
    </source>
</evidence>
<evidence type="ECO:0000256" key="5">
    <source>
        <dbReference type="ARBA" id="ARBA00022723"/>
    </source>
</evidence>
<dbReference type="InterPro" id="IPR002477">
    <property type="entry name" value="Peptidoglycan-bd-like"/>
</dbReference>
<keyword evidence="6 15" id="KW-0732">Signal</keyword>
<evidence type="ECO:0000256" key="15">
    <source>
        <dbReference type="SAM" id="SignalP"/>
    </source>
</evidence>
<evidence type="ECO:0000256" key="14">
    <source>
        <dbReference type="PROSITE-ProRule" id="PRU01011"/>
    </source>
</evidence>
<dbReference type="AlphaFoldDB" id="A0AAW1FMI5"/>
<evidence type="ECO:0000256" key="9">
    <source>
        <dbReference type="ARBA" id="ARBA00022833"/>
    </source>
</evidence>
<comment type="caution">
    <text evidence="17">The sequence shown here is derived from an EMBL/GenBank/DDBJ whole genome shotgun (WGS) entry which is preliminary data.</text>
</comment>
<evidence type="ECO:0000256" key="11">
    <source>
        <dbReference type="ARBA" id="ARBA00023049"/>
    </source>
</evidence>
<evidence type="ECO:0000256" key="6">
    <source>
        <dbReference type="ARBA" id="ARBA00022729"/>
    </source>
</evidence>
<keyword evidence="18" id="KW-1185">Reference proteome</keyword>
<dbReference type="PANTHER" id="PTHR10201">
    <property type="entry name" value="MATRIX METALLOPROTEINASE"/>
    <property type="match status" value="1"/>
</dbReference>
<proteinExistence type="inferred from homology"/>
<keyword evidence="9" id="KW-0862">Zinc</keyword>
<feature type="repeat" description="Hemopexin" evidence="14">
    <location>
        <begin position="184"/>
        <end position="233"/>
    </location>
</feature>
<dbReference type="InterPro" id="IPR036375">
    <property type="entry name" value="Hemopexin-like_dom_sf"/>
</dbReference>
<dbReference type="PROSITE" id="PS51642">
    <property type="entry name" value="HEMOPEXIN_2"/>
    <property type="match status" value="4"/>
</dbReference>
<keyword evidence="10" id="KW-0106">Calcium</keyword>
<dbReference type="Gene3D" id="1.10.101.10">
    <property type="entry name" value="PGBD-like superfamily/PGBD"/>
    <property type="match status" value="1"/>
</dbReference>
<dbReference type="InterPro" id="IPR036365">
    <property type="entry name" value="PGBD-like_sf"/>
</dbReference>
<comment type="cofactor">
    <cofactor evidence="2">
        <name>Zn(2+)</name>
        <dbReference type="ChEBI" id="CHEBI:29105"/>
    </cofactor>
</comment>
<feature type="domain" description="Peptidoglycan binding-like" evidence="16">
    <location>
        <begin position="85"/>
        <end position="110"/>
    </location>
</feature>
<dbReference type="GO" id="GO:0046872">
    <property type="term" value="F:metal ion binding"/>
    <property type="evidence" value="ECO:0007669"/>
    <property type="project" value="UniProtKB-KW"/>
</dbReference>
<dbReference type="FunFam" id="2.110.10.10:FF:000002">
    <property type="entry name" value="Matrix metallopeptidase 3"/>
    <property type="match status" value="1"/>
</dbReference>
<comment type="similarity">
    <text evidence="3">Belongs to the peptidase M10A family.</text>
</comment>
<dbReference type="InterPro" id="IPR018487">
    <property type="entry name" value="Hemopexin-like_repeat"/>
</dbReference>
<keyword evidence="7" id="KW-0677">Repeat</keyword>
<dbReference type="Proteomes" id="UP001488805">
    <property type="component" value="Unassembled WGS sequence"/>
</dbReference>
<dbReference type="Pfam" id="PF01471">
    <property type="entry name" value="PG_binding_1"/>
    <property type="match status" value="1"/>
</dbReference>
<evidence type="ECO:0000313" key="18">
    <source>
        <dbReference type="Proteomes" id="UP001488805"/>
    </source>
</evidence>
<dbReference type="SUPFAM" id="SSF47090">
    <property type="entry name" value="PGBD-like"/>
    <property type="match status" value="1"/>
</dbReference>
<keyword evidence="11" id="KW-0482">Metalloprotease</keyword>